<dbReference type="Proteomes" id="UP001330749">
    <property type="component" value="Unassembled WGS sequence"/>
</dbReference>
<dbReference type="Gene3D" id="3.30.43.10">
    <property type="entry name" value="Uridine Diphospho-n-acetylenolpyruvylglucosamine Reductase, domain 2"/>
    <property type="match status" value="1"/>
</dbReference>
<dbReference type="PANTHER" id="PTHR42659:SF2">
    <property type="entry name" value="XANTHINE DEHYDROGENASE SUBUNIT C-RELATED"/>
    <property type="match status" value="1"/>
</dbReference>
<protein>
    <submittedName>
        <fullName evidence="5">FAD binding domain-containing protein</fullName>
    </submittedName>
</protein>
<dbReference type="Pfam" id="PF00941">
    <property type="entry name" value="FAD_binding_5"/>
    <property type="match status" value="1"/>
</dbReference>
<evidence type="ECO:0000313" key="5">
    <source>
        <dbReference type="EMBL" id="MED3564172.1"/>
    </source>
</evidence>
<keyword evidence="2" id="KW-0274">FAD</keyword>
<feature type="domain" description="FAD-binding PCMH-type" evidence="4">
    <location>
        <begin position="1"/>
        <end position="178"/>
    </location>
</feature>
<dbReference type="InterPro" id="IPR036318">
    <property type="entry name" value="FAD-bd_PCMH-like_sf"/>
</dbReference>
<dbReference type="InterPro" id="IPR002346">
    <property type="entry name" value="Mopterin_DH_FAD-bd"/>
</dbReference>
<keyword evidence="3" id="KW-0560">Oxidoreductase</keyword>
<evidence type="ECO:0000256" key="1">
    <source>
        <dbReference type="ARBA" id="ARBA00022630"/>
    </source>
</evidence>
<dbReference type="SUPFAM" id="SSF55447">
    <property type="entry name" value="CO dehydrogenase flavoprotein C-terminal domain-like"/>
    <property type="match status" value="1"/>
</dbReference>
<dbReference type="InterPro" id="IPR051312">
    <property type="entry name" value="Diverse_Substr_Oxidored"/>
</dbReference>
<evidence type="ECO:0000256" key="3">
    <source>
        <dbReference type="ARBA" id="ARBA00023002"/>
    </source>
</evidence>
<dbReference type="RefSeq" id="WP_327969293.1">
    <property type="nucleotide sequence ID" value="NZ_JARMQG010000279.1"/>
</dbReference>
<reference evidence="5 6" key="1">
    <citation type="submission" date="2023-03" db="EMBL/GenBank/DDBJ databases">
        <title>Bacillus Genome Sequencing.</title>
        <authorList>
            <person name="Dunlap C."/>
        </authorList>
    </citation>
    <scope>NUCLEOTIDE SEQUENCE [LARGE SCALE GENOMIC DNA]</scope>
    <source>
        <strain evidence="5 6">B-14544</strain>
    </source>
</reference>
<dbReference type="PROSITE" id="PS51387">
    <property type="entry name" value="FAD_PCMH"/>
    <property type="match status" value="1"/>
</dbReference>
<keyword evidence="6" id="KW-1185">Reference proteome</keyword>
<comment type="caution">
    <text evidence="5">The sequence shown here is derived from an EMBL/GenBank/DDBJ whole genome shotgun (WGS) entry which is preliminary data.</text>
</comment>
<dbReference type="InterPro" id="IPR016167">
    <property type="entry name" value="FAD-bd_PCMH_sub1"/>
</dbReference>
<dbReference type="InterPro" id="IPR016169">
    <property type="entry name" value="FAD-bd_PCMH_sub2"/>
</dbReference>
<dbReference type="InterPro" id="IPR036683">
    <property type="entry name" value="CO_DH_flav_C_dom_sf"/>
</dbReference>
<dbReference type="EMBL" id="JARMQG010000279">
    <property type="protein sequence ID" value="MED3564172.1"/>
    <property type="molecule type" value="Genomic_DNA"/>
</dbReference>
<evidence type="ECO:0000259" key="4">
    <source>
        <dbReference type="PROSITE" id="PS51387"/>
    </source>
</evidence>
<organism evidence="5 6">
    <name type="scientific">Bacillus xiapuensis</name>
    <dbReference type="NCBI Taxonomy" id="2014075"/>
    <lineage>
        <taxon>Bacteria</taxon>
        <taxon>Bacillati</taxon>
        <taxon>Bacillota</taxon>
        <taxon>Bacilli</taxon>
        <taxon>Bacillales</taxon>
        <taxon>Bacillaceae</taxon>
        <taxon>Bacillus</taxon>
    </lineage>
</organism>
<sequence>MIPFEFDYYRPTSVKEALDLYQYLDQQGKQPMFISGGTELITLGRIDRAYTEAAIDLKGLAESHVLEMDGDYLVLGSSLTLTQIEEANPFPLLTKTSSEVADHTARGKITLGGNICAQIFYRETVLPFLLADSQVVIVGLDGVRVAGMNDVFKERLQLNKGEYLVQIATEKRFITAPFVSIKRRQQWDIGYPLITINALKIDNLIRVAISGLCPFPFRSENIETSINNRSMPVKERIDRALTELPSPILNDIEGSNEYRLFVLRHLLEDILGELEEF</sequence>
<name>A0ABU6NFL5_9BACI</name>
<dbReference type="PANTHER" id="PTHR42659">
    <property type="entry name" value="XANTHINE DEHYDROGENASE SUBUNIT C-RELATED"/>
    <property type="match status" value="1"/>
</dbReference>
<dbReference type="InterPro" id="IPR016166">
    <property type="entry name" value="FAD-bd_PCMH"/>
</dbReference>
<evidence type="ECO:0000313" key="6">
    <source>
        <dbReference type="Proteomes" id="UP001330749"/>
    </source>
</evidence>
<accession>A0ABU6NFL5</accession>
<dbReference type="SMART" id="SM01092">
    <property type="entry name" value="CO_deh_flav_C"/>
    <property type="match status" value="1"/>
</dbReference>
<gene>
    <name evidence="5" type="ORF">P4447_17270</name>
</gene>
<dbReference type="SUPFAM" id="SSF56176">
    <property type="entry name" value="FAD-binding/transporter-associated domain-like"/>
    <property type="match status" value="1"/>
</dbReference>
<keyword evidence="1" id="KW-0285">Flavoprotein</keyword>
<proteinExistence type="predicted"/>
<dbReference type="Gene3D" id="3.30.465.10">
    <property type="match status" value="1"/>
</dbReference>
<evidence type="ECO:0000256" key="2">
    <source>
        <dbReference type="ARBA" id="ARBA00022827"/>
    </source>
</evidence>
<dbReference type="InterPro" id="IPR005107">
    <property type="entry name" value="CO_DH_flav_C"/>
</dbReference>